<name>A0A8H9IKM4_9BURK</name>
<keyword evidence="3" id="KW-1185">Reference proteome</keyword>
<evidence type="ECO:0000313" key="2">
    <source>
        <dbReference type="EMBL" id="GHC52669.1"/>
    </source>
</evidence>
<feature type="compositionally biased region" description="Pro residues" evidence="1">
    <location>
        <begin position="147"/>
        <end position="157"/>
    </location>
</feature>
<dbReference type="EMBL" id="BMZN01000004">
    <property type="protein sequence ID" value="GHC52669.1"/>
    <property type="molecule type" value="Genomic_DNA"/>
</dbReference>
<protein>
    <recommendedName>
        <fullName evidence="4">YkgJ family cysteine cluster protein</fullName>
    </recommendedName>
</protein>
<reference evidence="3" key="1">
    <citation type="journal article" date="2019" name="Int. J. Syst. Evol. Microbiol.">
        <title>The Global Catalogue of Microorganisms (GCM) 10K type strain sequencing project: providing services to taxonomists for standard genome sequencing and annotation.</title>
        <authorList>
            <consortium name="The Broad Institute Genomics Platform"/>
            <consortium name="The Broad Institute Genome Sequencing Center for Infectious Disease"/>
            <person name="Wu L."/>
            <person name="Ma J."/>
        </authorList>
    </citation>
    <scope>NUCLEOTIDE SEQUENCE [LARGE SCALE GENOMIC DNA]</scope>
    <source>
        <strain evidence="3">KCTC 42083</strain>
    </source>
</reference>
<dbReference type="AlphaFoldDB" id="A0A8H9IKM4"/>
<gene>
    <name evidence="2" type="ORF">GCM10010096_26050</name>
</gene>
<organism evidence="2 3">
    <name type="scientific">Alcaligenes pakistanensis</name>
    <dbReference type="NCBI Taxonomy" id="1482717"/>
    <lineage>
        <taxon>Bacteria</taxon>
        <taxon>Pseudomonadati</taxon>
        <taxon>Pseudomonadota</taxon>
        <taxon>Betaproteobacteria</taxon>
        <taxon>Burkholderiales</taxon>
        <taxon>Alcaligenaceae</taxon>
        <taxon>Alcaligenes</taxon>
    </lineage>
</organism>
<accession>A0A8H9IKM4</accession>
<evidence type="ECO:0008006" key="4">
    <source>
        <dbReference type="Google" id="ProtNLM"/>
    </source>
</evidence>
<comment type="caution">
    <text evidence="2">The sequence shown here is derived from an EMBL/GenBank/DDBJ whole genome shotgun (WGS) entry which is preliminary data.</text>
</comment>
<sequence length="164" mass="17691">MTCSSLPPTPAQLLDLPGVQEVALEAVLYTPPNDEIFDENPCLSCGVCCSHFRVSFYSGELNGETGGTVPVELTTKIGPLRACMKGTELGEGRCIALRGTLGQPGIHCAIYLDRPTPCRDYQIWELDGSPNVDCQRLRSKHGLPLLPKRPLPAPPALPEHDEAA</sequence>
<dbReference type="Proteomes" id="UP000608923">
    <property type="component" value="Unassembled WGS sequence"/>
</dbReference>
<proteinExistence type="predicted"/>
<feature type="region of interest" description="Disordered" evidence="1">
    <location>
        <begin position="145"/>
        <end position="164"/>
    </location>
</feature>
<dbReference type="Pfam" id="PF03692">
    <property type="entry name" value="CxxCxxCC"/>
    <property type="match status" value="1"/>
</dbReference>
<dbReference type="InterPro" id="IPR005358">
    <property type="entry name" value="Puta_zinc/iron-chelating_dom"/>
</dbReference>
<evidence type="ECO:0000313" key="3">
    <source>
        <dbReference type="Proteomes" id="UP000608923"/>
    </source>
</evidence>
<evidence type="ECO:0000256" key="1">
    <source>
        <dbReference type="SAM" id="MobiDB-lite"/>
    </source>
</evidence>